<dbReference type="Proteomes" id="UP000886887">
    <property type="component" value="Unassembled WGS sequence"/>
</dbReference>
<comment type="cofactor">
    <cofactor evidence="3">
        <name>pyridoxal 5'-phosphate</name>
        <dbReference type="ChEBI" id="CHEBI:597326"/>
    </cofactor>
</comment>
<name>A0A9D0ZBW4_9FIRM</name>
<feature type="modified residue" description="N6-(pyridoxal phosphate)lysine" evidence="2 3">
    <location>
        <position position="33"/>
    </location>
</feature>
<comment type="similarity">
    <text evidence="2 4">Belongs to the pyridoxal phosphate-binding protein YggS/PROSC family.</text>
</comment>
<gene>
    <name evidence="6" type="ORF">IAB73_10215</name>
</gene>
<dbReference type="EMBL" id="DVFJ01000036">
    <property type="protein sequence ID" value="HIQ72565.1"/>
    <property type="molecule type" value="Genomic_DNA"/>
</dbReference>
<reference evidence="6" key="2">
    <citation type="journal article" date="2021" name="PeerJ">
        <title>Extensive microbial diversity within the chicken gut microbiome revealed by metagenomics and culture.</title>
        <authorList>
            <person name="Gilroy R."/>
            <person name="Ravi A."/>
            <person name="Getino M."/>
            <person name="Pursley I."/>
            <person name="Horton D.L."/>
            <person name="Alikhan N.F."/>
            <person name="Baker D."/>
            <person name="Gharbi K."/>
            <person name="Hall N."/>
            <person name="Watson M."/>
            <person name="Adriaenssens E.M."/>
            <person name="Foster-Nyarko E."/>
            <person name="Jarju S."/>
            <person name="Secka A."/>
            <person name="Antonio M."/>
            <person name="Oren A."/>
            <person name="Chaudhuri R.R."/>
            <person name="La Ragione R."/>
            <person name="Hildebrand F."/>
            <person name="Pallen M.J."/>
        </authorList>
    </citation>
    <scope>NUCLEOTIDE SEQUENCE</scope>
    <source>
        <strain evidence="6">ChiSxjej2B14-6234</strain>
    </source>
</reference>
<dbReference type="Gene3D" id="3.20.20.10">
    <property type="entry name" value="Alanine racemase"/>
    <property type="match status" value="1"/>
</dbReference>
<sequence>MEEIGQNVQAVRERLRRASERWGRAPELIAVSKTVEPARVNLLKGTGVTQLGENRVQEILEKFPFLDASFAIHQIGQLQTNKVKYIIDKVCMVQSLDRESLAQEIDRRAQQCGRRMPVLLQVNIGHEPQKGGMEPEAVLPFARAHAAWSGLEIQGLMAVMPNTRDETVLRPLFRRMRALFEQLREEALDGTRIEHLSMGMSADFELAAQEGSTMVRVGSAIFGNRHYPEQTNRI</sequence>
<evidence type="ECO:0000256" key="2">
    <source>
        <dbReference type="HAMAP-Rule" id="MF_02087"/>
    </source>
</evidence>
<evidence type="ECO:0000313" key="7">
    <source>
        <dbReference type="Proteomes" id="UP000886887"/>
    </source>
</evidence>
<comment type="function">
    <text evidence="2">Pyridoxal 5'-phosphate (PLP)-binding protein, which is involved in PLP homeostasis.</text>
</comment>
<dbReference type="GO" id="GO:0030170">
    <property type="term" value="F:pyridoxal phosphate binding"/>
    <property type="evidence" value="ECO:0007669"/>
    <property type="project" value="UniProtKB-UniRule"/>
</dbReference>
<dbReference type="PIRSF" id="PIRSF004848">
    <property type="entry name" value="YBL036c_PLPDEIII"/>
    <property type="match status" value="1"/>
</dbReference>
<dbReference type="AlphaFoldDB" id="A0A9D0ZBW4"/>
<evidence type="ECO:0000256" key="3">
    <source>
        <dbReference type="PIRSR" id="PIRSR004848-1"/>
    </source>
</evidence>
<dbReference type="InterPro" id="IPR001608">
    <property type="entry name" value="Ala_racemase_N"/>
</dbReference>
<evidence type="ECO:0000256" key="4">
    <source>
        <dbReference type="RuleBase" id="RU004514"/>
    </source>
</evidence>
<dbReference type="SUPFAM" id="SSF51419">
    <property type="entry name" value="PLP-binding barrel"/>
    <property type="match status" value="1"/>
</dbReference>
<dbReference type="PANTHER" id="PTHR10146:SF14">
    <property type="entry name" value="PYRIDOXAL PHOSPHATE HOMEOSTASIS PROTEIN"/>
    <property type="match status" value="1"/>
</dbReference>
<evidence type="ECO:0000256" key="1">
    <source>
        <dbReference type="ARBA" id="ARBA00022898"/>
    </source>
</evidence>
<keyword evidence="1 2" id="KW-0663">Pyridoxal phosphate</keyword>
<dbReference type="PANTHER" id="PTHR10146">
    <property type="entry name" value="PROLINE SYNTHETASE CO-TRANSCRIBED BACTERIAL HOMOLOG PROTEIN"/>
    <property type="match status" value="1"/>
</dbReference>
<dbReference type="InterPro" id="IPR029066">
    <property type="entry name" value="PLP-binding_barrel"/>
</dbReference>
<evidence type="ECO:0000259" key="5">
    <source>
        <dbReference type="Pfam" id="PF01168"/>
    </source>
</evidence>
<proteinExistence type="inferred from homology"/>
<dbReference type="FunFam" id="3.20.20.10:FF:000018">
    <property type="entry name" value="Pyridoxal phosphate homeostasis protein"/>
    <property type="match status" value="1"/>
</dbReference>
<dbReference type="InterPro" id="IPR011078">
    <property type="entry name" value="PyrdxlP_homeostasis"/>
</dbReference>
<dbReference type="NCBIfam" id="TIGR00044">
    <property type="entry name" value="YggS family pyridoxal phosphate-dependent enzyme"/>
    <property type="match status" value="1"/>
</dbReference>
<feature type="domain" description="Alanine racemase N-terminal" evidence="5">
    <location>
        <begin position="7"/>
        <end position="224"/>
    </location>
</feature>
<dbReference type="CDD" id="cd00635">
    <property type="entry name" value="PLPDE_III_YBL036c_like"/>
    <property type="match status" value="1"/>
</dbReference>
<evidence type="ECO:0000313" key="6">
    <source>
        <dbReference type="EMBL" id="HIQ72565.1"/>
    </source>
</evidence>
<reference evidence="6" key="1">
    <citation type="submission" date="2020-10" db="EMBL/GenBank/DDBJ databases">
        <authorList>
            <person name="Gilroy R."/>
        </authorList>
    </citation>
    <scope>NUCLEOTIDE SEQUENCE</scope>
    <source>
        <strain evidence="6">ChiSxjej2B14-6234</strain>
    </source>
</reference>
<protein>
    <recommendedName>
        <fullName evidence="2">Pyridoxal phosphate homeostasis protein</fullName>
        <shortName evidence="2">PLP homeostasis protein</shortName>
    </recommendedName>
</protein>
<comment type="caution">
    <text evidence="6">The sequence shown here is derived from an EMBL/GenBank/DDBJ whole genome shotgun (WGS) entry which is preliminary data.</text>
</comment>
<organism evidence="6 7">
    <name type="scientific">Candidatus Onthenecus intestinigallinarum</name>
    <dbReference type="NCBI Taxonomy" id="2840875"/>
    <lineage>
        <taxon>Bacteria</taxon>
        <taxon>Bacillati</taxon>
        <taxon>Bacillota</taxon>
        <taxon>Clostridia</taxon>
        <taxon>Eubacteriales</taxon>
        <taxon>Candidatus Onthenecus</taxon>
    </lineage>
</organism>
<accession>A0A9D0ZBW4</accession>
<dbReference type="Pfam" id="PF01168">
    <property type="entry name" value="Ala_racemase_N"/>
    <property type="match status" value="1"/>
</dbReference>
<dbReference type="HAMAP" id="MF_02087">
    <property type="entry name" value="PLP_homeostasis"/>
    <property type="match status" value="1"/>
</dbReference>